<sequence length="73" mass="7803">MAPRQQVHRQHVGAAAEHPSRQLGQDDLAGRVGAVRGVRGVGGDGVDGVDADTQVVHHRFQVLDGWKRGVYPA</sequence>
<accession>A0ABV6V4B0</accession>
<comment type="caution">
    <text evidence="1">The sequence shown here is derived from an EMBL/GenBank/DDBJ whole genome shotgun (WGS) entry which is preliminary data.</text>
</comment>
<proteinExistence type="predicted"/>
<protein>
    <submittedName>
        <fullName evidence="1">Uncharacterized protein</fullName>
    </submittedName>
</protein>
<dbReference type="Proteomes" id="UP001592582">
    <property type="component" value="Unassembled WGS sequence"/>
</dbReference>
<reference evidence="1 2" key="1">
    <citation type="submission" date="2024-09" db="EMBL/GenBank/DDBJ databases">
        <authorList>
            <person name="Lee S.D."/>
        </authorList>
    </citation>
    <scope>NUCLEOTIDE SEQUENCE [LARGE SCALE GENOMIC DNA]</scope>
    <source>
        <strain evidence="1 2">N1-1</strain>
    </source>
</reference>
<gene>
    <name evidence="1" type="ORF">ACEZDG_04650</name>
</gene>
<dbReference type="EMBL" id="JBHEZX010000002">
    <property type="protein sequence ID" value="MFC1408564.1"/>
    <property type="molecule type" value="Genomic_DNA"/>
</dbReference>
<evidence type="ECO:0000313" key="2">
    <source>
        <dbReference type="Proteomes" id="UP001592582"/>
    </source>
</evidence>
<keyword evidence="2" id="KW-1185">Reference proteome</keyword>
<organism evidence="1 2">
    <name type="scientific">Streptacidiphilus alkalitolerans</name>
    <dbReference type="NCBI Taxonomy" id="3342712"/>
    <lineage>
        <taxon>Bacteria</taxon>
        <taxon>Bacillati</taxon>
        <taxon>Actinomycetota</taxon>
        <taxon>Actinomycetes</taxon>
        <taxon>Kitasatosporales</taxon>
        <taxon>Streptomycetaceae</taxon>
        <taxon>Streptacidiphilus</taxon>
    </lineage>
</organism>
<evidence type="ECO:0000313" key="1">
    <source>
        <dbReference type="EMBL" id="MFC1408564.1"/>
    </source>
</evidence>
<name>A0ABV6V4B0_9ACTN</name>